<dbReference type="Proteomes" id="UP000746690">
    <property type="component" value="Unassembled WGS sequence"/>
</dbReference>
<proteinExistence type="predicted"/>
<gene>
    <name evidence="1" type="ORF">HHX25_15670</name>
</gene>
<protein>
    <recommendedName>
        <fullName evidence="3">DUF4240 domain-containing protein</fullName>
    </recommendedName>
</protein>
<dbReference type="EMBL" id="JABBHF010000009">
    <property type="protein sequence ID" value="NMH88952.1"/>
    <property type="molecule type" value="Genomic_DNA"/>
</dbReference>
<dbReference type="RefSeq" id="WP_169675449.1">
    <property type="nucleotide sequence ID" value="NZ_JABBHF010000009.1"/>
</dbReference>
<organism evidence="1 2">
    <name type="scientific">Flavivirga algicola</name>
    <dbReference type="NCBI Taxonomy" id="2729136"/>
    <lineage>
        <taxon>Bacteria</taxon>
        <taxon>Pseudomonadati</taxon>
        <taxon>Bacteroidota</taxon>
        <taxon>Flavobacteriia</taxon>
        <taxon>Flavobacteriales</taxon>
        <taxon>Flavobacteriaceae</taxon>
        <taxon>Flavivirga</taxon>
    </lineage>
</organism>
<reference evidence="1 2" key="1">
    <citation type="submission" date="2020-04" db="EMBL/GenBank/DDBJ databases">
        <title>A Flavivirga sp. nov.</title>
        <authorList>
            <person name="Sun X."/>
        </authorList>
    </citation>
    <scope>NUCLEOTIDE SEQUENCE [LARGE SCALE GENOMIC DNA]</scope>
    <source>
        <strain evidence="1 2">Y03</strain>
    </source>
</reference>
<evidence type="ECO:0008006" key="3">
    <source>
        <dbReference type="Google" id="ProtNLM"/>
    </source>
</evidence>
<evidence type="ECO:0000313" key="2">
    <source>
        <dbReference type="Proteomes" id="UP000746690"/>
    </source>
</evidence>
<comment type="caution">
    <text evidence="1">The sequence shown here is derived from an EMBL/GenBank/DDBJ whole genome shotgun (WGS) entry which is preliminary data.</text>
</comment>
<keyword evidence="2" id="KW-1185">Reference proteome</keyword>
<sequence>MEALKIKIFDVLTEKITVSEFENWLYNSEEILENLKSNTFYFDLISINYKSKKWLKELNDLIKDKYDEDYLIILKIERGCLEICQSETPSQVYQTLSKLIIDFDYETDLDILWKFYSLYGCYDSFEGSMFNKCYIEKEAKFYSKQVLKISKNCKDYEEIKSVLSQDLIPFKEYDLNQTRTLKQKIFAFFKKS</sequence>
<evidence type="ECO:0000313" key="1">
    <source>
        <dbReference type="EMBL" id="NMH88952.1"/>
    </source>
</evidence>
<name>A0ABX1RZF1_9FLAO</name>
<accession>A0ABX1RZF1</accession>